<protein>
    <submittedName>
        <fullName evidence="1">Uncharacterized protein</fullName>
    </submittedName>
</protein>
<organism evidence="1 2">
    <name type="scientific">Flagellimonas oceani</name>
    <dbReference type="NCBI Taxonomy" id="2698672"/>
    <lineage>
        <taxon>Bacteria</taxon>
        <taxon>Pseudomonadati</taxon>
        <taxon>Bacteroidota</taxon>
        <taxon>Flavobacteriia</taxon>
        <taxon>Flavobacteriales</taxon>
        <taxon>Flavobacteriaceae</taxon>
        <taxon>Flagellimonas</taxon>
    </lineage>
</organism>
<dbReference type="KEGG" id="mut:GVT53_04540"/>
<dbReference type="RefSeq" id="WP_166247631.1">
    <property type="nucleotide sequence ID" value="NZ_CP049616.1"/>
</dbReference>
<dbReference type="Proteomes" id="UP000502928">
    <property type="component" value="Chromosome"/>
</dbReference>
<sequence length="338" mass="39442">MCRYFFLTMICLTVNPRWVFGQEKSKERYGPDSLLAKTEKRIKEKFPGTRLLNFEYGQSLDRQFESELFGEHFQEGEVRFQQNFQATANLPFYASQRWYLMGSFNYRYTAFELDNMVVEGVEDADQNGGIKFHYFSTTLRSMFYGCLFNRPVIYNANLLIDGNENGLERMKGMLGLSFVLKQTKRVTMTLGAVVFVDPTSQIPFFPAFSYNYHFRNPAWELDFILPQRLLLRRYIGENDRLSVGSTFGSTGFYVNMDHPDYANVYEYGQLEIRSGITYEHRFNDYLISTFKAGVLHFIGNRLTEKGEPTGDFIYKNEQRPTGFFQIGISIDPFLANKD</sequence>
<evidence type="ECO:0000313" key="1">
    <source>
        <dbReference type="EMBL" id="QII43970.1"/>
    </source>
</evidence>
<gene>
    <name evidence="1" type="ORF">GVT53_04540</name>
</gene>
<proteinExistence type="predicted"/>
<reference evidence="1 2" key="1">
    <citation type="submission" date="2020-02" db="EMBL/GenBank/DDBJ databases">
        <title>Complete genome of Muricauda sp. 501str8.</title>
        <authorList>
            <person name="Dong B."/>
            <person name="Zhu S."/>
            <person name="Yang J."/>
            <person name="Chen J."/>
        </authorList>
    </citation>
    <scope>NUCLEOTIDE SEQUENCE [LARGE SCALE GENOMIC DNA]</scope>
    <source>
        <strain evidence="1 2">501str8</strain>
    </source>
</reference>
<dbReference type="AlphaFoldDB" id="A0A6G7IZZ2"/>
<keyword evidence="2" id="KW-1185">Reference proteome</keyword>
<evidence type="ECO:0000313" key="2">
    <source>
        <dbReference type="Proteomes" id="UP000502928"/>
    </source>
</evidence>
<dbReference type="EMBL" id="CP049616">
    <property type="protein sequence ID" value="QII43970.1"/>
    <property type="molecule type" value="Genomic_DNA"/>
</dbReference>
<accession>A0A6G7IZZ2</accession>
<name>A0A6G7IZZ2_9FLAO</name>